<evidence type="ECO:0000256" key="1">
    <source>
        <dbReference type="SAM" id="MobiDB-lite"/>
    </source>
</evidence>
<organism evidence="2 3">
    <name type="scientific">Limosilactobacillus oris DSM 4864</name>
    <dbReference type="NCBI Taxonomy" id="1423779"/>
    <lineage>
        <taxon>Bacteria</taxon>
        <taxon>Bacillati</taxon>
        <taxon>Bacillota</taxon>
        <taxon>Bacilli</taxon>
        <taxon>Lactobacillales</taxon>
        <taxon>Lactobacillaceae</taxon>
        <taxon>Limosilactobacillus</taxon>
    </lineage>
</organism>
<dbReference type="AlphaFoldDB" id="A0A0R1WEQ3"/>
<sequence>MNNNKMISSPQARLTALSASFKDVLKLGRHYVELLDQLAETEDAQEMLAATTQLAELDLQNTFVDFPQHYQAADYYLIFMGRLLEKQGIDAIQISENSRHQFIARIEPIADSDSFKFQLGEDGEAAFTEQGEQEPLFYLDLANRFFQFNNQALVNYFIVRALKKHTDLELRDAVKPLIAFAQELATDLDFTINLGILNTDNTERFALARPDLDLTVIDRLFVATAENDYMLMNLPRNNGAELMLDQGIKLDIAFDPDDYSQQWFFAVKDPDSRVSFFDTLLHYNLIRQWYLNNRAELAVRSDKLVVAPADEEESFEQPTEVFQPDSEQAEREEGELGDRK</sequence>
<dbReference type="EMBL" id="AZGE01000023">
    <property type="protein sequence ID" value="KRM14692.1"/>
    <property type="molecule type" value="Genomic_DNA"/>
</dbReference>
<gene>
    <name evidence="2" type="ORF">FC49_GL000991</name>
</gene>
<feature type="region of interest" description="Disordered" evidence="1">
    <location>
        <begin position="308"/>
        <end position="340"/>
    </location>
</feature>
<reference evidence="2 3" key="1">
    <citation type="journal article" date="2015" name="Genome Announc.">
        <title>Expanding the biotechnology potential of lactobacilli through comparative genomics of 213 strains and associated genera.</title>
        <authorList>
            <person name="Sun Z."/>
            <person name="Harris H.M."/>
            <person name="McCann A."/>
            <person name="Guo C."/>
            <person name="Argimon S."/>
            <person name="Zhang W."/>
            <person name="Yang X."/>
            <person name="Jeffery I.B."/>
            <person name="Cooney J.C."/>
            <person name="Kagawa T.F."/>
            <person name="Liu W."/>
            <person name="Song Y."/>
            <person name="Salvetti E."/>
            <person name="Wrobel A."/>
            <person name="Rasinkangas P."/>
            <person name="Parkhill J."/>
            <person name="Rea M.C."/>
            <person name="O'Sullivan O."/>
            <person name="Ritari J."/>
            <person name="Douillard F.P."/>
            <person name="Paul Ross R."/>
            <person name="Yang R."/>
            <person name="Briner A.E."/>
            <person name="Felis G.E."/>
            <person name="de Vos W.M."/>
            <person name="Barrangou R."/>
            <person name="Klaenhammer T.R."/>
            <person name="Caufield P.W."/>
            <person name="Cui Y."/>
            <person name="Zhang H."/>
            <person name="O'Toole P.W."/>
        </authorList>
    </citation>
    <scope>NUCLEOTIDE SEQUENCE [LARGE SCALE GENOMIC DNA]</scope>
    <source>
        <strain evidence="2 3">DSM 4864</strain>
    </source>
</reference>
<protein>
    <submittedName>
        <fullName evidence="2">Uncharacterized protein</fullName>
    </submittedName>
</protein>
<feature type="compositionally biased region" description="Basic and acidic residues" evidence="1">
    <location>
        <begin position="328"/>
        <end position="340"/>
    </location>
</feature>
<proteinExistence type="predicted"/>
<comment type="caution">
    <text evidence="2">The sequence shown here is derived from an EMBL/GenBank/DDBJ whole genome shotgun (WGS) entry which is preliminary data.</text>
</comment>
<dbReference type="RefSeq" id="WP_056984692.1">
    <property type="nucleotide sequence ID" value="NZ_AZGE01000023.1"/>
</dbReference>
<dbReference type="Proteomes" id="UP000050973">
    <property type="component" value="Unassembled WGS sequence"/>
</dbReference>
<evidence type="ECO:0000313" key="2">
    <source>
        <dbReference type="EMBL" id="KRM14692.1"/>
    </source>
</evidence>
<accession>A0A0R1WEQ3</accession>
<name>A0A0R1WEQ3_9LACO</name>
<evidence type="ECO:0000313" key="3">
    <source>
        <dbReference type="Proteomes" id="UP000050973"/>
    </source>
</evidence>
<dbReference type="PATRIC" id="fig|1423779.3.peg.1012"/>